<name>A0A554VI21_9FLAO</name>
<protein>
    <submittedName>
        <fullName evidence="1">DUF2589 domain-containing protein</fullName>
    </submittedName>
</protein>
<keyword evidence="2" id="KW-1185">Reference proteome</keyword>
<dbReference type="RefSeq" id="WP_109436628.1">
    <property type="nucleotide sequence ID" value="NZ_CANLFO010000009.1"/>
</dbReference>
<dbReference type="OrthoDB" id="5870625at2"/>
<dbReference type="Pfam" id="PF11655">
    <property type="entry name" value="DUF2589"/>
    <property type="match status" value="1"/>
</dbReference>
<evidence type="ECO:0000313" key="2">
    <source>
        <dbReference type="Proteomes" id="UP000318833"/>
    </source>
</evidence>
<dbReference type="EMBL" id="VLNR01000035">
    <property type="protein sequence ID" value="TSE07265.1"/>
    <property type="molecule type" value="Genomic_DNA"/>
</dbReference>
<evidence type="ECO:0000313" key="1">
    <source>
        <dbReference type="EMBL" id="TSE07265.1"/>
    </source>
</evidence>
<sequence length="206" mass="22835">MINFDQFIKAINDATLSANSALMDENLKVIDRYFESSGGTELITGSLDDALHAAKKILRKKRPTKEELEEAMQTFADAKEALQDDKGISKTKTSNALKPKTVVVQYPEQTSSGVVMKNVHVPLIALIPISSSQISEVRFKTNLEILVENDDLKVSFPTKDTEANTENNTQLQTSSLEIIMQPQKSPEGLKSLIQGYEKVLRAQIPN</sequence>
<reference evidence="1 2" key="1">
    <citation type="submission" date="2019-07" db="EMBL/GenBank/DDBJ databases">
        <title>The draft genome sequence of Aquimarina algiphila M91.</title>
        <authorList>
            <person name="Meng X."/>
        </authorList>
    </citation>
    <scope>NUCLEOTIDE SEQUENCE [LARGE SCALE GENOMIC DNA]</scope>
    <source>
        <strain evidence="1 2">M91</strain>
    </source>
</reference>
<dbReference type="InterPro" id="IPR024510">
    <property type="entry name" value="DUF2589"/>
</dbReference>
<comment type="caution">
    <text evidence="1">The sequence shown here is derived from an EMBL/GenBank/DDBJ whole genome shotgun (WGS) entry which is preliminary data.</text>
</comment>
<organism evidence="1 2">
    <name type="scientific">Aquimarina algiphila</name>
    <dbReference type="NCBI Taxonomy" id="2047982"/>
    <lineage>
        <taxon>Bacteria</taxon>
        <taxon>Pseudomonadati</taxon>
        <taxon>Bacteroidota</taxon>
        <taxon>Flavobacteriia</taxon>
        <taxon>Flavobacteriales</taxon>
        <taxon>Flavobacteriaceae</taxon>
        <taxon>Aquimarina</taxon>
    </lineage>
</organism>
<proteinExistence type="predicted"/>
<dbReference type="AlphaFoldDB" id="A0A554VI21"/>
<accession>A0A554VI21</accession>
<dbReference type="Proteomes" id="UP000318833">
    <property type="component" value="Unassembled WGS sequence"/>
</dbReference>
<gene>
    <name evidence="1" type="ORF">FOF46_16420</name>
</gene>